<comment type="pathway">
    <text evidence="1">Carbohydrate acid metabolism; D-gluconate degradation.</text>
</comment>
<comment type="similarity">
    <text evidence="2">Belongs to the gluconokinase GntK/GntV family.</text>
</comment>
<dbReference type="GO" id="GO:0005975">
    <property type="term" value="P:carbohydrate metabolic process"/>
    <property type="evidence" value="ECO:0007669"/>
    <property type="project" value="InterPro"/>
</dbReference>
<dbReference type="PANTHER" id="PTHR43442:SF3">
    <property type="entry name" value="GLUCONOKINASE-RELATED"/>
    <property type="match status" value="1"/>
</dbReference>
<evidence type="ECO:0000313" key="11">
    <source>
        <dbReference type="Proteomes" id="UP000298787"/>
    </source>
</evidence>
<dbReference type="EMBL" id="CM014088">
    <property type="protein sequence ID" value="TKS78595.1"/>
    <property type="molecule type" value="Genomic_DNA"/>
</dbReference>
<evidence type="ECO:0000256" key="8">
    <source>
        <dbReference type="ARBA" id="ARBA00029835"/>
    </source>
</evidence>
<accession>A0A4U5UXT3</accession>
<evidence type="ECO:0000256" key="3">
    <source>
        <dbReference type="ARBA" id="ARBA00012054"/>
    </source>
</evidence>
<dbReference type="GO" id="GO:0046316">
    <property type="term" value="F:gluconokinase activity"/>
    <property type="evidence" value="ECO:0007669"/>
    <property type="project" value="UniProtKB-EC"/>
</dbReference>
<evidence type="ECO:0000256" key="7">
    <source>
        <dbReference type="ARBA" id="ARBA00022840"/>
    </source>
</evidence>
<reference evidence="10 11" key="1">
    <citation type="submission" date="2019-01" db="EMBL/GenBank/DDBJ databases">
        <title>Genome Assembly of Collichthys lucidus.</title>
        <authorList>
            <person name="Cai M."/>
            <person name="Xiao S."/>
        </authorList>
    </citation>
    <scope>NUCLEOTIDE SEQUENCE [LARGE SCALE GENOMIC DNA]</scope>
    <source>
        <strain evidence="10">JT15FE1705JMU</strain>
        <tissue evidence="10">Muscle</tissue>
    </source>
</reference>
<dbReference type="AlphaFoldDB" id="A0A4U5UXT3"/>
<evidence type="ECO:0000256" key="6">
    <source>
        <dbReference type="ARBA" id="ARBA00022777"/>
    </source>
</evidence>
<evidence type="ECO:0000256" key="9">
    <source>
        <dbReference type="ARBA" id="ARBA00048090"/>
    </source>
</evidence>
<dbReference type="InterPro" id="IPR027417">
    <property type="entry name" value="P-loop_NTPase"/>
</dbReference>
<dbReference type="CDD" id="cd02021">
    <property type="entry name" value="GntK"/>
    <property type="match status" value="1"/>
</dbReference>
<gene>
    <name evidence="10" type="ORF">D9C73_012579</name>
</gene>
<dbReference type="STRING" id="240159.A0A4U5UXT3"/>
<dbReference type="PANTHER" id="PTHR43442">
    <property type="entry name" value="GLUCONOKINASE-RELATED"/>
    <property type="match status" value="1"/>
</dbReference>
<keyword evidence="5" id="KW-0547">Nucleotide-binding</keyword>
<dbReference type="EC" id="2.7.1.12" evidence="3"/>
<dbReference type="SUPFAM" id="SSF52540">
    <property type="entry name" value="P-loop containing nucleoside triphosphate hydrolases"/>
    <property type="match status" value="1"/>
</dbReference>
<evidence type="ECO:0000256" key="1">
    <source>
        <dbReference type="ARBA" id="ARBA00004875"/>
    </source>
</evidence>
<sequence>MIYIIMGVSGCGKSTLGAFLSEKVIRFSPHLHHVSAHSMTQHSLVCTHQLGWPMHEGDDYHPQENIEKMSRGEPLTDQLILVSVLFISFFQVPKERCSDSDALVVCSALKRIYRQILLFGSKALLASTPDQDILPPVSPGVFFLFLYGDYDFLHQRMVARRGHYMKADMLRSQFDALEPPLDEENVLPLDIRRSIPDIAMEVEKHAFSHKSSPRP</sequence>
<evidence type="ECO:0000256" key="4">
    <source>
        <dbReference type="ARBA" id="ARBA00022679"/>
    </source>
</evidence>
<organism evidence="10 11">
    <name type="scientific">Collichthys lucidus</name>
    <name type="common">Big head croaker</name>
    <name type="synonym">Sciaena lucida</name>
    <dbReference type="NCBI Taxonomy" id="240159"/>
    <lineage>
        <taxon>Eukaryota</taxon>
        <taxon>Metazoa</taxon>
        <taxon>Chordata</taxon>
        <taxon>Craniata</taxon>
        <taxon>Vertebrata</taxon>
        <taxon>Euteleostomi</taxon>
        <taxon>Actinopterygii</taxon>
        <taxon>Neopterygii</taxon>
        <taxon>Teleostei</taxon>
        <taxon>Neoteleostei</taxon>
        <taxon>Acanthomorphata</taxon>
        <taxon>Eupercaria</taxon>
        <taxon>Sciaenidae</taxon>
        <taxon>Collichthys</taxon>
    </lineage>
</organism>
<dbReference type="GO" id="GO:0005524">
    <property type="term" value="F:ATP binding"/>
    <property type="evidence" value="ECO:0007669"/>
    <property type="project" value="UniProtKB-KW"/>
</dbReference>
<comment type="catalytic activity">
    <reaction evidence="9">
        <text>D-gluconate + ATP = 6-phospho-D-gluconate + ADP + H(+)</text>
        <dbReference type="Rhea" id="RHEA:19433"/>
        <dbReference type="ChEBI" id="CHEBI:15378"/>
        <dbReference type="ChEBI" id="CHEBI:18391"/>
        <dbReference type="ChEBI" id="CHEBI:30616"/>
        <dbReference type="ChEBI" id="CHEBI:58759"/>
        <dbReference type="ChEBI" id="CHEBI:456216"/>
        <dbReference type="EC" id="2.7.1.12"/>
    </reaction>
</comment>
<dbReference type="Gene3D" id="3.40.50.300">
    <property type="entry name" value="P-loop containing nucleotide triphosphate hydrolases"/>
    <property type="match status" value="1"/>
</dbReference>
<dbReference type="GO" id="GO:0005737">
    <property type="term" value="C:cytoplasm"/>
    <property type="evidence" value="ECO:0007669"/>
    <property type="project" value="TreeGrafter"/>
</dbReference>
<proteinExistence type="inferred from homology"/>
<evidence type="ECO:0000256" key="2">
    <source>
        <dbReference type="ARBA" id="ARBA00008420"/>
    </source>
</evidence>
<dbReference type="InterPro" id="IPR006001">
    <property type="entry name" value="Therm_gnt_kin"/>
</dbReference>
<keyword evidence="11" id="KW-1185">Reference proteome</keyword>
<keyword evidence="7" id="KW-0067">ATP-binding</keyword>
<evidence type="ECO:0000313" key="10">
    <source>
        <dbReference type="EMBL" id="TKS78595.1"/>
    </source>
</evidence>
<dbReference type="UniPathway" id="UPA00792"/>
<keyword evidence="6 10" id="KW-0418">Kinase</keyword>
<evidence type="ECO:0000256" key="5">
    <source>
        <dbReference type="ARBA" id="ARBA00022741"/>
    </source>
</evidence>
<name>A0A4U5UXT3_COLLU</name>
<protein>
    <recommendedName>
        <fullName evidence="3">gluconokinase</fullName>
        <ecNumber evidence="3">2.7.1.12</ecNumber>
    </recommendedName>
    <alternativeName>
        <fullName evidence="8">Gluconate kinase</fullName>
    </alternativeName>
</protein>
<dbReference type="Proteomes" id="UP000298787">
    <property type="component" value="Chromosome 11"/>
</dbReference>
<keyword evidence="4" id="KW-0808">Transferase</keyword>